<name>A0ABR9V6S5_9CHRO</name>
<evidence type="ECO:0000313" key="3">
    <source>
        <dbReference type="Proteomes" id="UP000654604"/>
    </source>
</evidence>
<protein>
    <submittedName>
        <fullName evidence="2">DUF2470 domain-containing protein</fullName>
    </submittedName>
</protein>
<dbReference type="Proteomes" id="UP000654604">
    <property type="component" value="Unassembled WGS sequence"/>
</dbReference>
<proteinExistence type="predicted"/>
<sequence length="92" mass="10326">MSEIIDQTVSDRICKHMNDDHQDAIMLYAQAFAKINDVQSATMISIDHEGMNIAVNNEVENPVRINFDHTLADAKDAHTTLVEMIKTAKAQQ</sequence>
<gene>
    <name evidence="2" type="ORF">IQ215_07520</name>
</gene>
<dbReference type="InterPro" id="IPR019595">
    <property type="entry name" value="DUF2470"/>
</dbReference>
<dbReference type="SUPFAM" id="SSF50475">
    <property type="entry name" value="FMN-binding split barrel"/>
    <property type="match status" value="1"/>
</dbReference>
<evidence type="ECO:0000259" key="1">
    <source>
        <dbReference type="Pfam" id="PF10615"/>
    </source>
</evidence>
<dbReference type="InterPro" id="IPR037119">
    <property type="entry name" value="Haem_oxidase_HugZ-like_sf"/>
</dbReference>
<evidence type="ECO:0000313" key="2">
    <source>
        <dbReference type="EMBL" id="MBE9222544.1"/>
    </source>
</evidence>
<organism evidence="2 3">
    <name type="scientific">Cyanobacterium stanieri LEGE 03274</name>
    <dbReference type="NCBI Taxonomy" id="1828756"/>
    <lineage>
        <taxon>Bacteria</taxon>
        <taxon>Bacillati</taxon>
        <taxon>Cyanobacteriota</taxon>
        <taxon>Cyanophyceae</taxon>
        <taxon>Oscillatoriophycideae</taxon>
        <taxon>Chroococcales</taxon>
        <taxon>Geminocystaceae</taxon>
        <taxon>Cyanobacterium</taxon>
    </lineage>
</organism>
<feature type="domain" description="DUF2470" evidence="1">
    <location>
        <begin position="10"/>
        <end position="84"/>
    </location>
</feature>
<dbReference type="EMBL" id="JADEWC010000013">
    <property type="protein sequence ID" value="MBE9222544.1"/>
    <property type="molecule type" value="Genomic_DNA"/>
</dbReference>
<comment type="caution">
    <text evidence="2">The sequence shown here is derived from an EMBL/GenBank/DDBJ whole genome shotgun (WGS) entry which is preliminary data.</text>
</comment>
<reference evidence="2 3" key="1">
    <citation type="submission" date="2020-10" db="EMBL/GenBank/DDBJ databases">
        <authorList>
            <person name="Castelo-Branco R."/>
            <person name="Eusebio N."/>
            <person name="Adriana R."/>
            <person name="Vieira A."/>
            <person name="Brugerolle De Fraissinette N."/>
            <person name="Rezende De Castro R."/>
            <person name="Schneider M.P."/>
            <person name="Vasconcelos V."/>
            <person name="Leao P.N."/>
        </authorList>
    </citation>
    <scope>NUCLEOTIDE SEQUENCE [LARGE SCALE GENOMIC DNA]</scope>
    <source>
        <strain evidence="2 3">LEGE 03274</strain>
    </source>
</reference>
<dbReference type="RefSeq" id="WP_193800699.1">
    <property type="nucleotide sequence ID" value="NZ_JADEWC010000013.1"/>
</dbReference>
<dbReference type="Gene3D" id="3.20.180.10">
    <property type="entry name" value="PNP-oxidase-like"/>
    <property type="match status" value="1"/>
</dbReference>
<dbReference type="Pfam" id="PF10615">
    <property type="entry name" value="DUF2470"/>
    <property type="match status" value="1"/>
</dbReference>
<accession>A0ABR9V6S5</accession>
<keyword evidence="3" id="KW-1185">Reference proteome</keyword>